<name>A0A644Y912_9ZZZZ</name>
<comment type="caution">
    <text evidence="1">The sequence shown here is derived from an EMBL/GenBank/DDBJ whole genome shotgun (WGS) entry which is preliminary data.</text>
</comment>
<gene>
    <name evidence="1" type="ORF">SDC9_71449</name>
</gene>
<organism evidence="1">
    <name type="scientific">bioreactor metagenome</name>
    <dbReference type="NCBI Taxonomy" id="1076179"/>
    <lineage>
        <taxon>unclassified sequences</taxon>
        <taxon>metagenomes</taxon>
        <taxon>ecological metagenomes</taxon>
    </lineage>
</organism>
<dbReference type="EMBL" id="VSSQ01004381">
    <property type="protein sequence ID" value="MPM24960.1"/>
    <property type="molecule type" value="Genomic_DNA"/>
</dbReference>
<evidence type="ECO:0000313" key="1">
    <source>
        <dbReference type="EMBL" id="MPM24960.1"/>
    </source>
</evidence>
<dbReference type="AlphaFoldDB" id="A0A644Y912"/>
<reference evidence="1" key="1">
    <citation type="submission" date="2019-08" db="EMBL/GenBank/DDBJ databases">
        <authorList>
            <person name="Kucharzyk K."/>
            <person name="Murdoch R.W."/>
            <person name="Higgins S."/>
            <person name="Loffler F."/>
        </authorList>
    </citation>
    <scope>NUCLEOTIDE SEQUENCE</scope>
</reference>
<sequence length="65" mass="7387">MELHVVLEGEELFSLQRQGEPVVVSPLTTGMFLLVKQHEHYRHQQTMGEGLAVKKVIFRLSEPAS</sequence>
<accession>A0A644Y912</accession>
<proteinExistence type="predicted"/>
<protein>
    <submittedName>
        <fullName evidence="1">Uncharacterized protein</fullName>
    </submittedName>
</protein>